<dbReference type="InterPro" id="IPR044145">
    <property type="entry name" value="IF2_II"/>
</dbReference>
<evidence type="ECO:0000256" key="2">
    <source>
        <dbReference type="ARBA" id="ARBA00020675"/>
    </source>
</evidence>
<comment type="subcellular location">
    <subcellularLocation>
        <location evidence="8">Cytoplasm</location>
    </subcellularLocation>
</comment>
<dbReference type="PANTHER" id="PTHR43381">
    <property type="entry name" value="TRANSLATION INITIATION FACTOR IF-2-RELATED"/>
    <property type="match status" value="1"/>
</dbReference>
<dbReference type="NCBIfam" id="TIGR00231">
    <property type="entry name" value="small_GTP"/>
    <property type="match status" value="1"/>
</dbReference>
<dbReference type="FunFam" id="2.40.30.10:FF:000008">
    <property type="entry name" value="Translation initiation factor IF-2"/>
    <property type="match status" value="1"/>
</dbReference>
<dbReference type="InterPro" id="IPR009061">
    <property type="entry name" value="DNA-bd_dom_put_sf"/>
</dbReference>
<evidence type="ECO:0000313" key="12">
    <source>
        <dbReference type="EMBL" id="CDH47625.1"/>
    </source>
</evidence>
<evidence type="ECO:0000256" key="5">
    <source>
        <dbReference type="ARBA" id="ARBA00022741"/>
    </source>
</evidence>
<feature type="region of interest" description="G-domain" evidence="8">
    <location>
        <begin position="443"/>
        <end position="591"/>
    </location>
</feature>
<evidence type="ECO:0000256" key="10">
    <source>
        <dbReference type="SAM" id="MobiDB-lite"/>
    </source>
</evidence>
<proteinExistence type="inferred from homology"/>
<dbReference type="AlphaFoldDB" id="A0A7U7GG45"/>
<evidence type="ECO:0000256" key="7">
    <source>
        <dbReference type="ARBA" id="ARBA00023134"/>
    </source>
</evidence>
<dbReference type="RefSeq" id="WP_034436750.1">
    <property type="nucleotide sequence ID" value="NZ_CBTK010000304.1"/>
</dbReference>
<dbReference type="InterPro" id="IPR036925">
    <property type="entry name" value="TIF_IF2_dom3_sf"/>
</dbReference>
<feature type="compositionally biased region" description="Basic and acidic residues" evidence="10">
    <location>
        <begin position="296"/>
        <end position="330"/>
    </location>
</feature>
<evidence type="ECO:0000259" key="11">
    <source>
        <dbReference type="PROSITE" id="PS51722"/>
    </source>
</evidence>
<dbReference type="Pfam" id="PF08364">
    <property type="entry name" value="IF2_assoc"/>
    <property type="match status" value="1"/>
</dbReference>
<dbReference type="PANTHER" id="PTHR43381:SF5">
    <property type="entry name" value="TR-TYPE G DOMAIN-CONTAINING PROTEIN"/>
    <property type="match status" value="1"/>
</dbReference>
<evidence type="ECO:0000256" key="3">
    <source>
        <dbReference type="ARBA" id="ARBA00022490"/>
    </source>
</evidence>
<evidence type="ECO:0000256" key="9">
    <source>
        <dbReference type="RuleBase" id="RU000644"/>
    </source>
</evidence>
<feature type="compositionally biased region" description="Low complexity" evidence="10">
    <location>
        <begin position="253"/>
        <end position="269"/>
    </location>
</feature>
<dbReference type="HAMAP" id="MF_00100_B">
    <property type="entry name" value="IF_2_B"/>
    <property type="match status" value="1"/>
</dbReference>
<keyword evidence="4 8" id="KW-0396">Initiation factor</keyword>
<comment type="caution">
    <text evidence="12">The sequence shown here is derived from an EMBL/GenBank/DDBJ whole genome shotgun (WGS) entry which is preliminary data.</text>
</comment>
<dbReference type="GO" id="GO:0003743">
    <property type="term" value="F:translation initiation factor activity"/>
    <property type="evidence" value="ECO:0007669"/>
    <property type="project" value="UniProtKB-UniRule"/>
</dbReference>
<sequence length="939" mass="101227">MTDVTVKQFATVVGIPADRLLEQFAEAGITVAGADTAITEKQKLDLLAHLRKSHGNPPTQGVAEPKKITLKRKTHSEIRMTGGAAGQVKTVSVEVRKKRTYVKRSLVEDETAQTALRREPEIQVEAPVPVVSAAVEISEPPRPTEVANEAVRTAEATHPQAPVAEAHLQTESETAPREPDALPRTQTEEGTRQPTVAEAPRHRSENPVRRPPSDPGVRRRPESTDDRRKPTDRPAVSRPSEARARKPADSGVAATPGQRRPAAGGAAPDTRTRPQPAPTVDAKARKRPEGSAPSKRRGETEAPRRREGESEADRLSRHGRGDQTGSDRSDRRRPRKAKPAKVAAPAQRHGFAKPTAPMVREVTLTETISIADLAQKMSVKATEVIKTFLKMGLMVTINQVIDQETAALAVEEMGHTYKLLRDNALEEDLTAGTGSNETLPRPPVVTIMGHVDHGKTSLLDYIRRTRVAAGEAGGITQHIGAYHVGTEKGVVTFLDTPGHAAFTAMRARGAKATDVVVLVVAADDGVMPQTLEAIQHARAAGVPMVVAVNKMDKSGADPDRVKSELSAQGVISEEWGGDTLFTYVSAKTGMGVDELLDKILVQAEVLELNAPVDGPAKGVVIESRLDKGRGPVATVLVQSGTLRKGDMILSGREYGRVRAMLNETGQGISEAGPSIPVEVLGLSGTPKAGDEVIAITDERKAREIALFRQGKAREEQTRKPVMDIEGISKQFEAGLVNTLNAVLKADVQGSAEAIVDALTRLSTAEVQVKIVASGVGGINESDVNLAKTSGAILIGFNVRADNVAKKLADEEGLKPHYYSIIYELIDDVKRAMVGMLKPEFKEQIIGLAEVRGVFRSPKFGVVAGCMVVDGVVRRSNPIRVLRNHVVIFEGALDSLRRFKDDVSEVRAGMDCGMGVKNYNDIREGDHIEVFERVQVERTL</sequence>
<evidence type="ECO:0000256" key="1">
    <source>
        <dbReference type="ARBA" id="ARBA00007733"/>
    </source>
</evidence>
<dbReference type="GO" id="GO:0003924">
    <property type="term" value="F:GTPase activity"/>
    <property type="evidence" value="ECO:0007669"/>
    <property type="project" value="UniProtKB-UniRule"/>
</dbReference>
<dbReference type="SUPFAM" id="SSF46955">
    <property type="entry name" value="Putative DNA-binding domain"/>
    <property type="match status" value="1"/>
</dbReference>
<evidence type="ECO:0000256" key="8">
    <source>
        <dbReference type="HAMAP-Rule" id="MF_00100"/>
    </source>
</evidence>
<dbReference type="InterPro" id="IPR005225">
    <property type="entry name" value="Small_GTP-bd"/>
</dbReference>
<dbReference type="InterPro" id="IPR000178">
    <property type="entry name" value="TF_IF2_bacterial-like"/>
</dbReference>
<dbReference type="InterPro" id="IPR053905">
    <property type="entry name" value="EF-G-like_DII"/>
</dbReference>
<dbReference type="CDD" id="cd03702">
    <property type="entry name" value="IF2_mtIF2_II"/>
    <property type="match status" value="1"/>
</dbReference>
<feature type="binding site" evidence="8">
    <location>
        <begin position="549"/>
        <end position="552"/>
    </location>
    <ligand>
        <name>GTP</name>
        <dbReference type="ChEBI" id="CHEBI:37565"/>
    </ligand>
</feature>
<gene>
    <name evidence="8 12" type="primary">infB</name>
    <name evidence="12" type="ORF">BN874_850043</name>
</gene>
<dbReference type="OrthoDB" id="9811804at2"/>
<dbReference type="Proteomes" id="UP000019184">
    <property type="component" value="Unassembled WGS sequence"/>
</dbReference>
<feature type="compositionally biased region" description="Basic and acidic residues" evidence="10">
    <location>
        <begin position="199"/>
        <end position="232"/>
    </location>
</feature>
<evidence type="ECO:0000313" key="13">
    <source>
        <dbReference type="Proteomes" id="UP000019184"/>
    </source>
</evidence>
<dbReference type="PROSITE" id="PS01176">
    <property type="entry name" value="IF2"/>
    <property type="match status" value="1"/>
</dbReference>
<dbReference type="CDD" id="cd01887">
    <property type="entry name" value="IF2_eIF5B"/>
    <property type="match status" value="1"/>
</dbReference>
<feature type="domain" description="Tr-type G" evidence="11">
    <location>
        <begin position="440"/>
        <end position="607"/>
    </location>
</feature>
<dbReference type="NCBIfam" id="TIGR00487">
    <property type="entry name" value="IF-2"/>
    <property type="match status" value="1"/>
</dbReference>
<dbReference type="Gene3D" id="3.40.50.10050">
    <property type="entry name" value="Translation initiation factor IF- 2, domain 3"/>
    <property type="match status" value="1"/>
</dbReference>
<dbReference type="Gene3D" id="3.30.56.50">
    <property type="entry name" value="Putative DNA-binding domain, N-terminal subdomain of bacterial translation initiation factor IF2"/>
    <property type="match status" value="1"/>
</dbReference>
<dbReference type="Gene3D" id="2.40.30.10">
    <property type="entry name" value="Translation factors"/>
    <property type="match status" value="2"/>
</dbReference>
<dbReference type="InterPro" id="IPR015760">
    <property type="entry name" value="TIF_IF2"/>
</dbReference>
<comment type="similarity">
    <text evidence="1 8 9">Belongs to the TRAFAC class translation factor GTPase superfamily. Classic translation factor GTPase family. IF-2 subfamily.</text>
</comment>
<dbReference type="GO" id="GO:0005525">
    <property type="term" value="F:GTP binding"/>
    <property type="evidence" value="ECO:0007669"/>
    <property type="project" value="UniProtKB-KW"/>
</dbReference>
<keyword evidence="6 8" id="KW-0648">Protein biosynthesis</keyword>
<dbReference type="Gene3D" id="3.40.50.300">
    <property type="entry name" value="P-loop containing nucleotide triphosphate hydrolases"/>
    <property type="match status" value="1"/>
</dbReference>
<dbReference type="Pfam" id="PF00009">
    <property type="entry name" value="GTP_EFTU"/>
    <property type="match status" value="1"/>
</dbReference>
<organism evidence="12 13">
    <name type="scientific">Candidatus Contendobacter odensis Run_B_J11</name>
    <dbReference type="NCBI Taxonomy" id="1400861"/>
    <lineage>
        <taxon>Bacteria</taxon>
        <taxon>Pseudomonadati</taxon>
        <taxon>Pseudomonadota</taxon>
        <taxon>Gammaproteobacteria</taxon>
        <taxon>Candidatus Competibacteraceae</taxon>
        <taxon>Candidatus Contendibacter</taxon>
    </lineage>
</organism>
<dbReference type="PROSITE" id="PS51722">
    <property type="entry name" value="G_TR_2"/>
    <property type="match status" value="1"/>
</dbReference>
<dbReference type="SUPFAM" id="SSF52540">
    <property type="entry name" value="P-loop containing nucleoside triphosphate hydrolases"/>
    <property type="match status" value="1"/>
</dbReference>
<keyword evidence="5 8" id="KW-0547">Nucleotide-binding</keyword>
<dbReference type="InterPro" id="IPR027417">
    <property type="entry name" value="P-loop_NTPase"/>
</dbReference>
<feature type="region of interest" description="Disordered" evidence="10">
    <location>
        <begin position="135"/>
        <end position="349"/>
    </location>
</feature>
<dbReference type="FunFam" id="3.40.50.300:FF:000019">
    <property type="entry name" value="Translation initiation factor IF-2"/>
    <property type="match status" value="1"/>
</dbReference>
<comment type="function">
    <text evidence="8 9">One of the essential components for the initiation of protein synthesis. Protects formylmethionyl-tRNA from spontaneous hydrolysis and promotes its binding to the 30S ribosomal subunits. Also involved in the hydrolysis of GTP during the formation of the 70S ribosomal complex.</text>
</comment>
<dbReference type="GO" id="GO:0005829">
    <property type="term" value="C:cytosol"/>
    <property type="evidence" value="ECO:0007669"/>
    <property type="project" value="TreeGrafter"/>
</dbReference>
<reference evidence="12 13" key="1">
    <citation type="journal article" date="2014" name="ISME J.">
        <title>Candidatus Competibacter-lineage genomes retrieved from metagenomes reveal functional metabolic diversity.</title>
        <authorList>
            <person name="McIlroy S.J."/>
            <person name="Albertsen M."/>
            <person name="Andresen E.K."/>
            <person name="Saunders A.M."/>
            <person name="Kristiansen R."/>
            <person name="Stokholm-Bjerregaard M."/>
            <person name="Nielsen K.L."/>
            <person name="Nielsen P.H."/>
        </authorList>
    </citation>
    <scope>NUCLEOTIDE SEQUENCE [LARGE SCALE GENOMIC DNA]</scope>
    <source>
        <strain evidence="12 13">Run_B_J11</strain>
    </source>
</reference>
<dbReference type="Pfam" id="PF04760">
    <property type="entry name" value="IF2_N"/>
    <property type="match status" value="2"/>
</dbReference>
<dbReference type="InterPro" id="IPR000795">
    <property type="entry name" value="T_Tr_GTP-bd_dom"/>
</dbReference>
<dbReference type="InterPro" id="IPR023115">
    <property type="entry name" value="TIF_IF2_dom3"/>
</dbReference>
<protein>
    <recommendedName>
        <fullName evidence="2 8">Translation initiation factor IF-2</fullName>
    </recommendedName>
</protein>
<dbReference type="FunFam" id="3.40.50.10050:FF:000001">
    <property type="entry name" value="Translation initiation factor IF-2"/>
    <property type="match status" value="1"/>
</dbReference>
<feature type="binding site" evidence="8">
    <location>
        <begin position="495"/>
        <end position="499"/>
    </location>
    <ligand>
        <name>GTP</name>
        <dbReference type="ChEBI" id="CHEBI:37565"/>
    </ligand>
</feature>
<keyword evidence="13" id="KW-1185">Reference proteome</keyword>
<dbReference type="SUPFAM" id="SSF52156">
    <property type="entry name" value="Initiation factor IF2/eIF5b, domain 3"/>
    <property type="match status" value="1"/>
</dbReference>
<dbReference type="Pfam" id="PF22042">
    <property type="entry name" value="EF-G_D2"/>
    <property type="match status" value="1"/>
</dbReference>
<dbReference type="EMBL" id="CBTK010000304">
    <property type="protein sequence ID" value="CDH47625.1"/>
    <property type="molecule type" value="Genomic_DNA"/>
</dbReference>
<dbReference type="InterPro" id="IPR009000">
    <property type="entry name" value="Transl_B-barrel_sf"/>
</dbReference>
<feature type="binding site" evidence="8">
    <location>
        <begin position="449"/>
        <end position="456"/>
    </location>
    <ligand>
        <name>GTP</name>
        <dbReference type="ChEBI" id="CHEBI:37565"/>
    </ligand>
</feature>
<evidence type="ECO:0000256" key="4">
    <source>
        <dbReference type="ARBA" id="ARBA00022540"/>
    </source>
</evidence>
<name>A0A7U7GG45_9GAMM</name>
<keyword evidence="7 8" id="KW-0342">GTP-binding</keyword>
<dbReference type="CDD" id="cd03692">
    <property type="entry name" value="mtIF2_IVc"/>
    <property type="match status" value="1"/>
</dbReference>
<dbReference type="InterPro" id="IPR006847">
    <property type="entry name" value="IF2_N"/>
</dbReference>
<evidence type="ECO:0000256" key="6">
    <source>
        <dbReference type="ARBA" id="ARBA00022917"/>
    </source>
</evidence>
<accession>A0A7U7GG45</accession>
<keyword evidence="3 8" id="KW-0963">Cytoplasm</keyword>
<feature type="compositionally biased region" description="Basic and acidic residues" evidence="10">
    <location>
        <begin position="168"/>
        <end position="191"/>
    </location>
</feature>
<dbReference type="FunFam" id="2.40.30.10:FF:000007">
    <property type="entry name" value="Translation initiation factor IF-2"/>
    <property type="match status" value="1"/>
</dbReference>
<dbReference type="Pfam" id="PF11987">
    <property type="entry name" value="IF-2"/>
    <property type="match status" value="1"/>
</dbReference>
<dbReference type="InterPro" id="IPR013575">
    <property type="entry name" value="IF2_assoc_dom_bac"/>
</dbReference>
<dbReference type="SUPFAM" id="SSF50447">
    <property type="entry name" value="Translation proteins"/>
    <property type="match status" value="2"/>
</dbReference>